<dbReference type="AlphaFoldDB" id="A0A078M4N0"/>
<comment type="similarity">
    <text evidence="1">Belongs to the thioredoxin family.</text>
</comment>
<keyword evidence="4" id="KW-0472">Membrane</keyword>
<dbReference type="GO" id="GO:0015035">
    <property type="term" value="F:protein-disulfide reductase activity"/>
    <property type="evidence" value="ECO:0007669"/>
    <property type="project" value="TreeGrafter"/>
</dbReference>
<dbReference type="RefSeq" id="WP_035809514.1">
    <property type="nucleotide sequence ID" value="NZ_CCSE01000001.1"/>
</dbReference>
<dbReference type="eggNOG" id="COG0526">
    <property type="taxonomic scope" value="Bacteria"/>
</dbReference>
<dbReference type="EMBL" id="CCSE01000001">
    <property type="protein sequence ID" value="CEA01134.1"/>
    <property type="molecule type" value="Genomic_DNA"/>
</dbReference>
<keyword evidence="3" id="KW-0676">Redox-active center</keyword>
<keyword evidence="4" id="KW-1133">Transmembrane helix</keyword>
<dbReference type="GO" id="GO:0045454">
    <property type="term" value="P:cell redox homeostasis"/>
    <property type="evidence" value="ECO:0007669"/>
    <property type="project" value="TreeGrafter"/>
</dbReference>
<dbReference type="OrthoDB" id="32134at2"/>
<keyword evidence="2" id="KW-1015">Disulfide bond</keyword>
<dbReference type="Pfam" id="PF00085">
    <property type="entry name" value="Thioredoxin"/>
    <property type="match status" value="1"/>
</dbReference>
<dbReference type="InterPro" id="IPR036249">
    <property type="entry name" value="Thioredoxin-like_sf"/>
</dbReference>
<feature type="transmembrane region" description="Helical" evidence="4">
    <location>
        <begin position="6"/>
        <end position="24"/>
    </location>
</feature>
<evidence type="ECO:0000256" key="4">
    <source>
        <dbReference type="SAM" id="Phobius"/>
    </source>
</evidence>
<reference evidence="6 7" key="1">
    <citation type="submission" date="2014-07" db="EMBL/GenBank/DDBJ databases">
        <authorList>
            <person name="Urmite Genomes Urmite Genomes"/>
        </authorList>
    </citation>
    <scope>NUCLEOTIDE SEQUENCE [LARGE SCALE GENOMIC DNA]</scope>
    <source>
        <strain evidence="6 7">13MG44_air</strain>
    </source>
</reference>
<dbReference type="InterPro" id="IPR013766">
    <property type="entry name" value="Thioredoxin_domain"/>
</dbReference>
<dbReference type="PANTHER" id="PTHR45663">
    <property type="entry name" value="GEO12009P1"/>
    <property type="match status" value="1"/>
</dbReference>
<protein>
    <submittedName>
        <fullName evidence="6">Thioredoxin 2</fullName>
    </submittedName>
</protein>
<dbReference type="Gene3D" id="3.40.30.10">
    <property type="entry name" value="Glutaredoxin"/>
    <property type="match status" value="1"/>
</dbReference>
<dbReference type="PANTHER" id="PTHR45663:SF11">
    <property type="entry name" value="GEO12009P1"/>
    <property type="match status" value="1"/>
</dbReference>
<evidence type="ECO:0000256" key="3">
    <source>
        <dbReference type="ARBA" id="ARBA00023284"/>
    </source>
</evidence>
<evidence type="ECO:0000256" key="1">
    <source>
        <dbReference type="ARBA" id="ARBA00008987"/>
    </source>
</evidence>
<sequence>MGNKVFYGIIGLIVVLFVGVFIFMNNQSSDPESLSESGYYPYTDKEPDELTGPTIDLLDNENYQSNKTPAEVEEIVNSGEAEFVYFWSPTCVHCQEATPMLTDALDNIDKEVTQLNVLEYENAWADWNINSTPTLVYFEDGKEVERLEGNPGSAEGFEQFMTAAAGE</sequence>
<organism evidence="6 7">
    <name type="scientific">Jeotgalicoccus saudimassiliensis</name>
    <dbReference type="NCBI Taxonomy" id="1461582"/>
    <lineage>
        <taxon>Bacteria</taxon>
        <taxon>Bacillati</taxon>
        <taxon>Bacillota</taxon>
        <taxon>Bacilli</taxon>
        <taxon>Bacillales</taxon>
        <taxon>Staphylococcaceae</taxon>
        <taxon>Jeotgalicoccus</taxon>
    </lineage>
</organism>
<evidence type="ECO:0000313" key="7">
    <source>
        <dbReference type="Proteomes" id="UP000044136"/>
    </source>
</evidence>
<dbReference type="HOGENOM" id="CLU_121850_1_0_9"/>
<keyword evidence="4" id="KW-0812">Transmembrane</keyword>
<proteinExistence type="inferred from homology"/>
<dbReference type="Proteomes" id="UP000044136">
    <property type="component" value="Unassembled WGS sequence"/>
</dbReference>
<dbReference type="STRING" id="1461582.BN1048_01246"/>
<dbReference type="SUPFAM" id="SSF52833">
    <property type="entry name" value="Thioredoxin-like"/>
    <property type="match status" value="1"/>
</dbReference>
<keyword evidence="7" id="KW-1185">Reference proteome</keyword>
<feature type="domain" description="Thioredoxin" evidence="5">
    <location>
        <begin position="40"/>
        <end position="166"/>
    </location>
</feature>
<name>A0A078M4N0_9STAP</name>
<dbReference type="PROSITE" id="PS51352">
    <property type="entry name" value="THIOREDOXIN_2"/>
    <property type="match status" value="1"/>
</dbReference>
<gene>
    <name evidence="6" type="ORF">BN1048_01246</name>
</gene>
<evidence type="ECO:0000313" key="6">
    <source>
        <dbReference type="EMBL" id="CEA01134.1"/>
    </source>
</evidence>
<evidence type="ECO:0000256" key="2">
    <source>
        <dbReference type="ARBA" id="ARBA00023157"/>
    </source>
</evidence>
<evidence type="ECO:0000259" key="5">
    <source>
        <dbReference type="PROSITE" id="PS51352"/>
    </source>
</evidence>
<dbReference type="CDD" id="cd02947">
    <property type="entry name" value="TRX_family"/>
    <property type="match status" value="1"/>
</dbReference>
<dbReference type="GO" id="GO:0005829">
    <property type="term" value="C:cytosol"/>
    <property type="evidence" value="ECO:0007669"/>
    <property type="project" value="TreeGrafter"/>
</dbReference>
<accession>A0A078M4N0</accession>